<dbReference type="InterPro" id="IPR029119">
    <property type="entry name" value="MutY_C"/>
</dbReference>
<evidence type="ECO:0000256" key="6">
    <source>
        <dbReference type="ARBA" id="ARBA00022485"/>
    </source>
</evidence>
<accession>A0A2X0S7G7</accession>
<keyword evidence="11" id="KW-0411">Iron-sulfur</keyword>
<evidence type="ECO:0000256" key="4">
    <source>
        <dbReference type="ARBA" id="ARBA00012045"/>
    </source>
</evidence>
<dbReference type="Pfam" id="PF14815">
    <property type="entry name" value="NUDIX_4"/>
    <property type="match status" value="1"/>
</dbReference>
<dbReference type="AlphaFoldDB" id="A0A2X0S7G7"/>
<dbReference type="EC" id="3.2.2.31" evidence="4 14"/>
<dbReference type="GO" id="GO:0035485">
    <property type="term" value="F:adenine/guanine mispair binding"/>
    <property type="evidence" value="ECO:0007669"/>
    <property type="project" value="TreeGrafter"/>
</dbReference>
<dbReference type="InterPro" id="IPR004035">
    <property type="entry name" value="Endouclease-III_FeS-bd_BS"/>
</dbReference>
<keyword evidence="12" id="KW-0234">DNA repair</keyword>
<evidence type="ECO:0000256" key="2">
    <source>
        <dbReference type="ARBA" id="ARBA00002933"/>
    </source>
</evidence>
<dbReference type="GO" id="GO:0046872">
    <property type="term" value="F:metal ion binding"/>
    <property type="evidence" value="ECO:0007669"/>
    <property type="project" value="UniProtKB-UniRule"/>
</dbReference>
<keyword evidence="10 14" id="KW-0408">Iron</keyword>
<dbReference type="PROSITE" id="PS00764">
    <property type="entry name" value="ENDONUCLEASE_III_1"/>
    <property type="match status" value="1"/>
</dbReference>
<dbReference type="GO" id="GO:0032357">
    <property type="term" value="F:oxidized purine DNA binding"/>
    <property type="evidence" value="ECO:0007669"/>
    <property type="project" value="TreeGrafter"/>
</dbReference>
<keyword evidence="7" id="KW-0479">Metal-binding</keyword>
<reference evidence="17" key="1">
    <citation type="submission" date="2018-04" db="EMBL/GenBank/DDBJ databases">
        <authorList>
            <person name="Illikoud N."/>
        </authorList>
    </citation>
    <scope>NUCLEOTIDE SEQUENCE [LARGE SCALE GENOMIC DNA]</scope>
</reference>
<feature type="domain" description="HhH-GPD" evidence="15">
    <location>
        <begin position="45"/>
        <end position="196"/>
    </location>
</feature>
<name>A0A2X0S7G7_BROTH</name>
<dbReference type="SMART" id="SM00525">
    <property type="entry name" value="FES"/>
    <property type="match status" value="1"/>
</dbReference>
<dbReference type="FunFam" id="1.10.1670.10:FF:000002">
    <property type="entry name" value="Adenine DNA glycosylase"/>
    <property type="match status" value="1"/>
</dbReference>
<evidence type="ECO:0000256" key="7">
    <source>
        <dbReference type="ARBA" id="ARBA00022723"/>
    </source>
</evidence>
<dbReference type="GO" id="GO:0051539">
    <property type="term" value="F:4 iron, 4 sulfur cluster binding"/>
    <property type="evidence" value="ECO:0007669"/>
    <property type="project" value="UniProtKB-UniRule"/>
</dbReference>
<keyword evidence="16" id="KW-0456">Lyase</keyword>
<comment type="cofactor">
    <cofactor evidence="14">
        <name>[4Fe-4S] cluster</name>
        <dbReference type="ChEBI" id="CHEBI:49883"/>
    </cofactor>
    <text evidence="14">Binds 1 [4Fe-4S] cluster.</text>
</comment>
<dbReference type="GO" id="GO:0034039">
    <property type="term" value="F:8-oxo-7,8-dihydroguanine DNA N-glycosylase activity"/>
    <property type="evidence" value="ECO:0007669"/>
    <property type="project" value="TreeGrafter"/>
</dbReference>
<dbReference type="Proteomes" id="UP000270190">
    <property type="component" value="Unassembled WGS sequence"/>
</dbReference>
<evidence type="ECO:0000256" key="3">
    <source>
        <dbReference type="ARBA" id="ARBA00008343"/>
    </source>
</evidence>
<dbReference type="Gene3D" id="1.10.1670.10">
    <property type="entry name" value="Helix-hairpin-Helix base-excision DNA repair enzymes (C-terminal)"/>
    <property type="match status" value="1"/>
</dbReference>
<organism evidence="16 17">
    <name type="scientific">Brochothrix thermosphacta</name>
    <name type="common">Microbacterium thermosphactum</name>
    <dbReference type="NCBI Taxonomy" id="2756"/>
    <lineage>
        <taxon>Bacteria</taxon>
        <taxon>Bacillati</taxon>
        <taxon>Bacillota</taxon>
        <taxon>Bacilli</taxon>
        <taxon>Bacillales</taxon>
        <taxon>Listeriaceae</taxon>
        <taxon>Brochothrix</taxon>
    </lineage>
</organism>
<sequence>MMAKWSEIEKKQFSEVLVEWYEREKRELPWRENTEAYRVWVSEIMLQQTQVDTVIPYFERFMSLFPTMKDFAYAPEEQILKAWEGLGYYSRVRNLQTAIREVTEAYDGVVPQSKEAILSLKGVGPYTAGAILSIAYNQPEAAVDGNVYRVYSRLMRIDDDISKAKTRKVFEQAVNETISQDKPGAFNQALMDLGATICTPKNPKCDMCPVQKYCRAYAENDIEKYPFKSKKLKTKQKYLVTAIIQSNDGRFLVQQRPSEGLLANLWMFPSIEEEKPVEDLVESYQAGVSMPLYLNNQSLGKVKHVFSHLKWDVEIITGVMDEADLIEGYRLVTLEEMKVLPFPVPYQKVWQLYLKTRSEL</sequence>
<dbReference type="SMART" id="SM00478">
    <property type="entry name" value="ENDO3c"/>
    <property type="match status" value="1"/>
</dbReference>
<gene>
    <name evidence="16" type="primary">mutY</name>
    <name evidence="16" type="ORF">BTBSAS_260004</name>
</gene>
<dbReference type="InterPro" id="IPR005760">
    <property type="entry name" value="A/G_AdeGlyc_MutY"/>
</dbReference>
<dbReference type="EMBL" id="OUNC01000019">
    <property type="protein sequence ID" value="SPP28622.1"/>
    <property type="molecule type" value="Genomic_DNA"/>
</dbReference>
<dbReference type="Pfam" id="PF00633">
    <property type="entry name" value="HHH"/>
    <property type="match status" value="1"/>
</dbReference>
<dbReference type="NCBIfam" id="TIGR01084">
    <property type="entry name" value="mutY"/>
    <property type="match status" value="1"/>
</dbReference>
<evidence type="ECO:0000256" key="10">
    <source>
        <dbReference type="ARBA" id="ARBA00023004"/>
    </source>
</evidence>
<dbReference type="InterPro" id="IPR015797">
    <property type="entry name" value="NUDIX_hydrolase-like_dom_sf"/>
</dbReference>
<dbReference type="InterPro" id="IPR011257">
    <property type="entry name" value="DNA_glycosylase"/>
</dbReference>
<dbReference type="GO" id="GO:0006298">
    <property type="term" value="P:mismatch repair"/>
    <property type="evidence" value="ECO:0007669"/>
    <property type="project" value="TreeGrafter"/>
</dbReference>
<keyword evidence="6" id="KW-0004">4Fe-4S</keyword>
<evidence type="ECO:0000256" key="5">
    <source>
        <dbReference type="ARBA" id="ARBA00022023"/>
    </source>
</evidence>
<keyword evidence="13 14" id="KW-0326">Glycosidase</keyword>
<keyword evidence="9 16" id="KW-0378">Hydrolase</keyword>
<dbReference type="InterPro" id="IPR023170">
    <property type="entry name" value="HhH_base_excis_C"/>
</dbReference>
<evidence type="ECO:0000313" key="17">
    <source>
        <dbReference type="Proteomes" id="UP000270190"/>
    </source>
</evidence>
<dbReference type="SUPFAM" id="SSF48150">
    <property type="entry name" value="DNA-glycosylase"/>
    <property type="match status" value="1"/>
</dbReference>
<dbReference type="PANTHER" id="PTHR42944:SF1">
    <property type="entry name" value="ADENINE DNA GLYCOSYLASE"/>
    <property type="match status" value="1"/>
</dbReference>
<dbReference type="SUPFAM" id="SSF55811">
    <property type="entry name" value="Nudix"/>
    <property type="match status" value="1"/>
</dbReference>
<comment type="catalytic activity">
    <reaction evidence="1 14">
        <text>Hydrolyzes free adenine bases from 7,8-dihydro-8-oxoguanine:adenine mismatched double-stranded DNA, leaving an apurinic site.</text>
        <dbReference type="EC" id="3.2.2.31"/>
    </reaction>
</comment>
<dbReference type="Gene3D" id="3.90.79.10">
    <property type="entry name" value="Nucleoside Triphosphate Pyrophosphohydrolase"/>
    <property type="match status" value="1"/>
</dbReference>
<dbReference type="InterPro" id="IPR003651">
    <property type="entry name" value="Endonuclease3_FeS-loop_motif"/>
</dbReference>
<dbReference type="CDD" id="cd00056">
    <property type="entry name" value="ENDO3c"/>
    <property type="match status" value="1"/>
</dbReference>
<dbReference type="CDD" id="cd03431">
    <property type="entry name" value="NUDIX_DNA_Glycosylase_C-MutY"/>
    <property type="match status" value="1"/>
</dbReference>
<comment type="similarity">
    <text evidence="3 14">Belongs to the Nth/MutY family.</text>
</comment>
<comment type="function">
    <text evidence="2">Adenine glycosylase active on G-A mispairs. MutY also corrects error-prone DNA synthesis past GO lesions which are due to the oxidatively damaged form of guanine: 7,8-dihydro-8-oxoguanine (8-oxo-dGTP).</text>
</comment>
<proteinExistence type="inferred from homology"/>
<evidence type="ECO:0000256" key="1">
    <source>
        <dbReference type="ARBA" id="ARBA00000843"/>
    </source>
</evidence>
<dbReference type="InterPro" id="IPR003265">
    <property type="entry name" value="HhH-GPD_domain"/>
</dbReference>
<protein>
    <recommendedName>
        <fullName evidence="5 14">Adenine DNA glycosylase</fullName>
        <ecNumber evidence="4 14">3.2.2.31</ecNumber>
    </recommendedName>
</protein>
<dbReference type="InterPro" id="IPR044298">
    <property type="entry name" value="MIG/MutY"/>
</dbReference>
<dbReference type="InterPro" id="IPR000445">
    <property type="entry name" value="HhH_motif"/>
</dbReference>
<evidence type="ECO:0000256" key="12">
    <source>
        <dbReference type="ARBA" id="ARBA00023204"/>
    </source>
</evidence>
<evidence type="ECO:0000313" key="16">
    <source>
        <dbReference type="EMBL" id="SPP28622.1"/>
    </source>
</evidence>
<dbReference type="FunFam" id="1.10.340.30:FF:000002">
    <property type="entry name" value="Adenine DNA glycosylase"/>
    <property type="match status" value="1"/>
</dbReference>
<dbReference type="PANTHER" id="PTHR42944">
    <property type="entry name" value="ADENINE DNA GLYCOSYLASE"/>
    <property type="match status" value="1"/>
</dbReference>
<evidence type="ECO:0000259" key="15">
    <source>
        <dbReference type="SMART" id="SM00478"/>
    </source>
</evidence>
<dbReference type="GO" id="GO:0006284">
    <property type="term" value="P:base-excision repair"/>
    <property type="evidence" value="ECO:0007669"/>
    <property type="project" value="UniProtKB-UniRule"/>
</dbReference>
<dbReference type="GO" id="GO:0016829">
    <property type="term" value="F:lyase activity"/>
    <property type="evidence" value="ECO:0007669"/>
    <property type="project" value="UniProtKB-KW"/>
</dbReference>
<evidence type="ECO:0000256" key="13">
    <source>
        <dbReference type="ARBA" id="ARBA00023295"/>
    </source>
</evidence>
<dbReference type="Pfam" id="PF10576">
    <property type="entry name" value="EndIII_4Fe-2S"/>
    <property type="match status" value="1"/>
</dbReference>
<evidence type="ECO:0000256" key="14">
    <source>
        <dbReference type="RuleBase" id="RU365096"/>
    </source>
</evidence>
<keyword evidence="8 14" id="KW-0227">DNA damage</keyword>
<dbReference type="Gene3D" id="1.10.340.30">
    <property type="entry name" value="Hypothetical protein, domain 2"/>
    <property type="match status" value="1"/>
</dbReference>
<dbReference type="Pfam" id="PF00730">
    <property type="entry name" value="HhH-GPD"/>
    <property type="match status" value="1"/>
</dbReference>
<evidence type="ECO:0000256" key="11">
    <source>
        <dbReference type="ARBA" id="ARBA00023014"/>
    </source>
</evidence>
<evidence type="ECO:0000256" key="8">
    <source>
        <dbReference type="ARBA" id="ARBA00022763"/>
    </source>
</evidence>
<dbReference type="GO" id="GO:0000701">
    <property type="term" value="F:purine-specific mismatch base pair DNA N-glycosylase activity"/>
    <property type="evidence" value="ECO:0007669"/>
    <property type="project" value="UniProtKB-EC"/>
</dbReference>
<evidence type="ECO:0000256" key="9">
    <source>
        <dbReference type="ARBA" id="ARBA00022801"/>
    </source>
</evidence>